<name>A0A6M1SYT1_9BACT</name>
<feature type="signal peptide" evidence="1">
    <location>
        <begin position="1"/>
        <end position="19"/>
    </location>
</feature>
<keyword evidence="4" id="KW-1185">Reference proteome</keyword>
<dbReference type="AlphaFoldDB" id="A0A6M1SYT1"/>
<evidence type="ECO:0000313" key="4">
    <source>
        <dbReference type="Proteomes" id="UP000473278"/>
    </source>
</evidence>
<dbReference type="EMBL" id="JAALLT010000001">
    <property type="protein sequence ID" value="NGP75717.1"/>
    <property type="molecule type" value="Genomic_DNA"/>
</dbReference>
<dbReference type="RefSeq" id="WP_165139272.1">
    <property type="nucleotide sequence ID" value="NZ_JAALLT010000001.1"/>
</dbReference>
<accession>A0A6M1SYT1</accession>
<gene>
    <name evidence="3" type="ORF">G3570_03680</name>
</gene>
<feature type="domain" description="DUF4382" evidence="2">
    <location>
        <begin position="42"/>
        <end position="196"/>
    </location>
</feature>
<reference evidence="3 4" key="1">
    <citation type="submission" date="2020-02" db="EMBL/GenBank/DDBJ databases">
        <title>Balneolaceae bacterium YR4-1, complete genome.</title>
        <authorList>
            <person name="Li Y."/>
            <person name="Wu S."/>
        </authorList>
    </citation>
    <scope>NUCLEOTIDE SEQUENCE [LARGE SCALE GENOMIC DNA]</scope>
    <source>
        <strain evidence="3 4">YR4-1</strain>
    </source>
</reference>
<evidence type="ECO:0000259" key="2">
    <source>
        <dbReference type="Pfam" id="PF14321"/>
    </source>
</evidence>
<sequence length="288" mass="31354">MKILRSISLFLSAVLFTFAAVSCSDSGLTEPDTNKNINAPSSLKVILTDAPGDYESVFIDIREVKVRRVDSSETDSTESDSTESYEEWVTVSQDPVRVDLLTLQNGNTMILGETELEPGSYDQMRLVLGDDNEVVVDGQGYYLKTPSAQQSGLKLKLDAEIEEGTSYSLLVDFDAGRSIVKTGKGKNPNFKYLLKPVLRAVNLEATGSISGVVVPSDFTTSVYTVINEDTIATNTGEEGEFQILGLAEGFYDLNFEPDSSGFRDTTITGIEVFSGEDTAIDTVRLSEN</sequence>
<proteinExistence type="predicted"/>
<dbReference type="Proteomes" id="UP000473278">
    <property type="component" value="Unassembled WGS sequence"/>
</dbReference>
<evidence type="ECO:0000256" key="1">
    <source>
        <dbReference type="SAM" id="SignalP"/>
    </source>
</evidence>
<dbReference type="Pfam" id="PF14321">
    <property type="entry name" value="DUF4382"/>
    <property type="match status" value="1"/>
</dbReference>
<evidence type="ECO:0000313" key="3">
    <source>
        <dbReference type="EMBL" id="NGP75717.1"/>
    </source>
</evidence>
<comment type="caution">
    <text evidence="3">The sequence shown here is derived from an EMBL/GenBank/DDBJ whole genome shotgun (WGS) entry which is preliminary data.</text>
</comment>
<keyword evidence="1" id="KW-0732">Signal</keyword>
<dbReference type="InterPro" id="IPR025491">
    <property type="entry name" value="DUF4382"/>
</dbReference>
<organism evidence="3 4">
    <name type="scientific">Halalkalibaculum roseum</name>
    <dbReference type="NCBI Taxonomy" id="2709311"/>
    <lineage>
        <taxon>Bacteria</taxon>
        <taxon>Pseudomonadati</taxon>
        <taxon>Balneolota</taxon>
        <taxon>Balneolia</taxon>
        <taxon>Balneolales</taxon>
        <taxon>Balneolaceae</taxon>
        <taxon>Halalkalibaculum</taxon>
    </lineage>
</organism>
<dbReference type="PROSITE" id="PS51257">
    <property type="entry name" value="PROKAR_LIPOPROTEIN"/>
    <property type="match status" value="1"/>
</dbReference>
<protein>
    <submittedName>
        <fullName evidence="3">DUF4382 domain-containing protein</fullName>
    </submittedName>
</protein>
<feature type="chain" id="PRO_5026877066" evidence="1">
    <location>
        <begin position="20"/>
        <end position="288"/>
    </location>
</feature>